<organism evidence="1 2">
    <name type="scientific">Paenibacillus apiarius</name>
    <dbReference type="NCBI Taxonomy" id="46240"/>
    <lineage>
        <taxon>Bacteria</taxon>
        <taxon>Bacillati</taxon>
        <taxon>Bacillota</taxon>
        <taxon>Bacilli</taxon>
        <taxon>Bacillales</taxon>
        <taxon>Paenibacillaceae</taxon>
        <taxon>Paenibacillus</taxon>
    </lineage>
</organism>
<protein>
    <submittedName>
        <fullName evidence="1">Uncharacterized protein</fullName>
    </submittedName>
</protein>
<gene>
    <name evidence="1" type="ORF">M5X09_22215</name>
</gene>
<evidence type="ECO:0000313" key="1">
    <source>
        <dbReference type="EMBL" id="MCY9522336.1"/>
    </source>
</evidence>
<sequence>MAAGVSLYSREGKVKTRVRIKLQEAENDLLKKLNALESWRSWTNIDTIRAFRANQRNEPKP</sequence>
<dbReference type="Proteomes" id="UP001207626">
    <property type="component" value="Unassembled WGS sequence"/>
</dbReference>
<comment type="caution">
    <text evidence="1">The sequence shown here is derived from an EMBL/GenBank/DDBJ whole genome shotgun (WGS) entry which is preliminary data.</text>
</comment>
<name>A0ABT4DYA1_9BACL</name>
<accession>A0ABT4DYA1</accession>
<evidence type="ECO:0000313" key="2">
    <source>
        <dbReference type="Proteomes" id="UP001207626"/>
    </source>
</evidence>
<proteinExistence type="predicted"/>
<reference evidence="1 2" key="1">
    <citation type="submission" date="2022-05" db="EMBL/GenBank/DDBJ databases">
        <title>Genome Sequencing of Bee-Associated Microbes.</title>
        <authorList>
            <person name="Dunlap C."/>
        </authorList>
    </citation>
    <scope>NUCLEOTIDE SEQUENCE [LARGE SCALE GENOMIC DNA]</scope>
    <source>
        <strain evidence="1 2">NRRL NRS-1438</strain>
    </source>
</reference>
<keyword evidence="2" id="KW-1185">Reference proteome</keyword>
<dbReference type="RefSeq" id="WP_087433007.1">
    <property type="nucleotide sequence ID" value="NZ_JAMDLV010000081.1"/>
</dbReference>
<dbReference type="EMBL" id="JAMDLW010000033">
    <property type="protein sequence ID" value="MCY9522336.1"/>
    <property type="molecule type" value="Genomic_DNA"/>
</dbReference>